<sequence>LVAWLTLEEPEMVVAGIASSAPINPKQRFDEFDQTVGRVFPCSKSLARAVRVIDQIMDDGHDHPDRVALLKSTFGFSEYLDDSDFVVATTDQISRIAQTNVPVKGDQGTDAVQDFCDRLSEYRREQEDSPLASDSLVSDPDVVAYAKVTRSYLDSTVGGNLSAYNSTDGAGDVSLGQDDRAWLWQ</sequence>
<reference evidence="1" key="1">
    <citation type="submission" date="2022-06" db="EMBL/GenBank/DDBJ databases">
        <title>Phylogenomic reconstructions and comparative analyses of Kickxellomycotina fungi.</title>
        <authorList>
            <person name="Reynolds N.K."/>
            <person name="Stajich J.E."/>
            <person name="Barry K."/>
            <person name="Grigoriev I.V."/>
            <person name="Crous P."/>
            <person name="Smith M.E."/>
        </authorList>
    </citation>
    <scope>NUCLEOTIDE SEQUENCE</scope>
    <source>
        <strain evidence="1">RSA 2271</strain>
    </source>
</reference>
<feature type="non-terminal residue" evidence="1">
    <location>
        <position position="185"/>
    </location>
</feature>
<gene>
    <name evidence="1" type="ORF">EV182_008463</name>
</gene>
<name>A0ACC1HLN7_9FUNG</name>
<dbReference type="EMBL" id="JAMZIH010004366">
    <property type="protein sequence ID" value="KAJ1676300.1"/>
    <property type="molecule type" value="Genomic_DNA"/>
</dbReference>
<keyword evidence="2" id="KW-1185">Reference proteome</keyword>
<organism evidence="1 2">
    <name type="scientific">Spiromyces aspiralis</name>
    <dbReference type="NCBI Taxonomy" id="68401"/>
    <lineage>
        <taxon>Eukaryota</taxon>
        <taxon>Fungi</taxon>
        <taxon>Fungi incertae sedis</taxon>
        <taxon>Zoopagomycota</taxon>
        <taxon>Kickxellomycotina</taxon>
        <taxon>Kickxellomycetes</taxon>
        <taxon>Kickxellales</taxon>
        <taxon>Kickxellaceae</taxon>
        <taxon>Spiromyces</taxon>
    </lineage>
</organism>
<evidence type="ECO:0000313" key="2">
    <source>
        <dbReference type="Proteomes" id="UP001145114"/>
    </source>
</evidence>
<accession>A0ACC1HLN7</accession>
<evidence type="ECO:0000313" key="1">
    <source>
        <dbReference type="EMBL" id="KAJ1676300.1"/>
    </source>
</evidence>
<protein>
    <submittedName>
        <fullName evidence="1">Uncharacterized protein</fullName>
    </submittedName>
</protein>
<proteinExistence type="predicted"/>
<comment type="caution">
    <text evidence="1">The sequence shown here is derived from an EMBL/GenBank/DDBJ whole genome shotgun (WGS) entry which is preliminary data.</text>
</comment>
<dbReference type="Proteomes" id="UP001145114">
    <property type="component" value="Unassembled WGS sequence"/>
</dbReference>
<feature type="non-terminal residue" evidence="1">
    <location>
        <position position="1"/>
    </location>
</feature>